<evidence type="ECO:0000313" key="2">
    <source>
        <dbReference type="Proteomes" id="UP000265520"/>
    </source>
</evidence>
<keyword evidence="2" id="KW-1185">Reference proteome</keyword>
<protein>
    <submittedName>
        <fullName evidence="1">Uncharacterized protein</fullName>
    </submittedName>
</protein>
<accession>A0A392UW65</accession>
<proteinExistence type="predicted"/>
<name>A0A392UW65_9FABA</name>
<comment type="caution">
    <text evidence="1">The sequence shown here is derived from an EMBL/GenBank/DDBJ whole genome shotgun (WGS) entry which is preliminary data.</text>
</comment>
<dbReference type="EMBL" id="LXQA010969104">
    <property type="protein sequence ID" value="MCI79229.1"/>
    <property type="molecule type" value="Genomic_DNA"/>
</dbReference>
<dbReference type="AlphaFoldDB" id="A0A392UW65"/>
<reference evidence="1 2" key="1">
    <citation type="journal article" date="2018" name="Front. Plant Sci.">
        <title>Red Clover (Trifolium pratense) and Zigzag Clover (T. medium) - A Picture of Genomic Similarities and Differences.</title>
        <authorList>
            <person name="Dluhosova J."/>
            <person name="Istvanek J."/>
            <person name="Nedelnik J."/>
            <person name="Repkova J."/>
        </authorList>
    </citation>
    <scope>NUCLEOTIDE SEQUENCE [LARGE SCALE GENOMIC DNA]</scope>
    <source>
        <strain evidence="2">cv. 10/8</strain>
        <tissue evidence="1">Leaf</tissue>
    </source>
</reference>
<organism evidence="1 2">
    <name type="scientific">Trifolium medium</name>
    <dbReference type="NCBI Taxonomy" id="97028"/>
    <lineage>
        <taxon>Eukaryota</taxon>
        <taxon>Viridiplantae</taxon>
        <taxon>Streptophyta</taxon>
        <taxon>Embryophyta</taxon>
        <taxon>Tracheophyta</taxon>
        <taxon>Spermatophyta</taxon>
        <taxon>Magnoliopsida</taxon>
        <taxon>eudicotyledons</taxon>
        <taxon>Gunneridae</taxon>
        <taxon>Pentapetalae</taxon>
        <taxon>rosids</taxon>
        <taxon>fabids</taxon>
        <taxon>Fabales</taxon>
        <taxon>Fabaceae</taxon>
        <taxon>Papilionoideae</taxon>
        <taxon>50 kb inversion clade</taxon>
        <taxon>NPAAA clade</taxon>
        <taxon>Hologalegina</taxon>
        <taxon>IRL clade</taxon>
        <taxon>Trifolieae</taxon>
        <taxon>Trifolium</taxon>
    </lineage>
</organism>
<dbReference type="Proteomes" id="UP000265520">
    <property type="component" value="Unassembled WGS sequence"/>
</dbReference>
<evidence type="ECO:0000313" key="1">
    <source>
        <dbReference type="EMBL" id="MCI79229.1"/>
    </source>
</evidence>
<sequence length="61" mass="7032">MLSTQDSMWSKVLQAKYGEDIVKTPDLLRWGSSKTSSLWWKDICRWVCLTTEKVEIGAVIL</sequence>